<dbReference type="InterPro" id="IPR014436">
    <property type="entry name" value="Extradiol_dOase_DODA"/>
</dbReference>
<dbReference type="PANTHER" id="PTHR30096">
    <property type="entry name" value="4,5-DOPA DIOXYGENASE EXTRADIOL-LIKE PROTEIN"/>
    <property type="match status" value="1"/>
</dbReference>
<evidence type="ECO:0000256" key="3">
    <source>
        <dbReference type="ARBA" id="ARBA00022723"/>
    </source>
</evidence>
<organism evidence="7 8">
    <name type="scientific">Effusibacillus consociatus</name>
    <dbReference type="NCBI Taxonomy" id="1117041"/>
    <lineage>
        <taxon>Bacteria</taxon>
        <taxon>Bacillati</taxon>
        <taxon>Bacillota</taxon>
        <taxon>Bacilli</taxon>
        <taxon>Bacillales</taxon>
        <taxon>Alicyclobacillaceae</taxon>
        <taxon>Effusibacillus</taxon>
    </lineage>
</organism>
<evidence type="ECO:0000313" key="7">
    <source>
        <dbReference type="EMBL" id="MFC4770204.1"/>
    </source>
</evidence>
<dbReference type="CDD" id="cd07363">
    <property type="entry name" value="45_DOPA_Dioxygenase"/>
    <property type="match status" value="1"/>
</dbReference>
<keyword evidence="5 7" id="KW-0560">Oxidoreductase</keyword>
<dbReference type="EC" id="1.13.-.-" evidence="7"/>
<feature type="domain" description="Extradiol ring-cleavage dioxygenase class III enzyme subunit B" evidence="6">
    <location>
        <begin position="5"/>
        <end position="255"/>
    </location>
</feature>
<keyword evidence="7" id="KW-0223">Dioxygenase</keyword>
<evidence type="ECO:0000256" key="1">
    <source>
        <dbReference type="ARBA" id="ARBA00001947"/>
    </source>
</evidence>
<dbReference type="RefSeq" id="WP_380029587.1">
    <property type="nucleotide sequence ID" value="NZ_JBHSHC010000157.1"/>
</dbReference>
<evidence type="ECO:0000256" key="2">
    <source>
        <dbReference type="ARBA" id="ARBA00007581"/>
    </source>
</evidence>
<dbReference type="PANTHER" id="PTHR30096:SF0">
    <property type="entry name" value="4,5-DOPA DIOXYGENASE EXTRADIOL-LIKE PROTEIN"/>
    <property type="match status" value="1"/>
</dbReference>
<name>A0ABV9Q8P5_9BACL</name>
<sequence length="256" mass="29175">MALSYFICHGSPTLAVEDNEYTRFLRNLGEQTQKPKAIVIFTAHWENQVLSITDSDDIYETIYDFGGFPEELYSVKYPAKGSRKTASMLQEMFQRQGIPVRKDAKRGLDHGSWVVLRHMYPEEEVPVVQVSVNPYLSPEEQYKIGESIRDLGKEDILVIGSGATVHNLGTLAWGKETAEPWALEFDDWLIDKVQKRDLDSLFAYETLAPYARRAVPRAEHFVPLFITLGSGNPELSPKLLHRSYNYGTLSHIGFQF</sequence>
<gene>
    <name evidence="7" type="ORF">ACFO8Q_23285</name>
</gene>
<dbReference type="Gene3D" id="3.40.830.10">
    <property type="entry name" value="LigB-like"/>
    <property type="match status" value="1"/>
</dbReference>
<comment type="cofactor">
    <cofactor evidence="1">
        <name>Zn(2+)</name>
        <dbReference type="ChEBI" id="CHEBI:29105"/>
    </cofactor>
</comment>
<dbReference type="Proteomes" id="UP001596002">
    <property type="component" value="Unassembled WGS sequence"/>
</dbReference>
<comment type="caution">
    <text evidence="7">The sequence shown here is derived from an EMBL/GenBank/DDBJ whole genome shotgun (WGS) entry which is preliminary data.</text>
</comment>
<keyword evidence="8" id="KW-1185">Reference proteome</keyword>
<comment type="similarity">
    <text evidence="2">Belongs to the DODA-type extradiol aromatic ring-opening dioxygenase family.</text>
</comment>
<keyword evidence="3" id="KW-0479">Metal-binding</keyword>
<accession>A0ABV9Q8P5</accession>
<dbReference type="SUPFAM" id="SSF53213">
    <property type="entry name" value="LigB-like"/>
    <property type="match status" value="1"/>
</dbReference>
<evidence type="ECO:0000256" key="4">
    <source>
        <dbReference type="ARBA" id="ARBA00022833"/>
    </source>
</evidence>
<dbReference type="InterPro" id="IPR004183">
    <property type="entry name" value="Xdiol_dOase_suB"/>
</dbReference>
<dbReference type="EMBL" id="JBHSHC010000157">
    <property type="protein sequence ID" value="MFC4770204.1"/>
    <property type="molecule type" value="Genomic_DNA"/>
</dbReference>
<dbReference type="PIRSF" id="PIRSF006157">
    <property type="entry name" value="Doxgns_DODA"/>
    <property type="match status" value="1"/>
</dbReference>
<evidence type="ECO:0000313" key="8">
    <source>
        <dbReference type="Proteomes" id="UP001596002"/>
    </source>
</evidence>
<evidence type="ECO:0000259" key="6">
    <source>
        <dbReference type="Pfam" id="PF02900"/>
    </source>
</evidence>
<evidence type="ECO:0000256" key="5">
    <source>
        <dbReference type="ARBA" id="ARBA00023002"/>
    </source>
</evidence>
<dbReference type="Pfam" id="PF02900">
    <property type="entry name" value="LigB"/>
    <property type="match status" value="1"/>
</dbReference>
<dbReference type="GO" id="GO:0051213">
    <property type="term" value="F:dioxygenase activity"/>
    <property type="evidence" value="ECO:0007669"/>
    <property type="project" value="UniProtKB-KW"/>
</dbReference>
<protein>
    <submittedName>
        <fullName evidence="7">DODA-type extradiol aromatic ring-opening family dioxygenase</fullName>
        <ecNumber evidence="7">1.13.-.-</ecNumber>
    </submittedName>
</protein>
<proteinExistence type="inferred from homology"/>
<reference evidence="8" key="1">
    <citation type="journal article" date="2019" name="Int. J. Syst. Evol. Microbiol.">
        <title>The Global Catalogue of Microorganisms (GCM) 10K type strain sequencing project: providing services to taxonomists for standard genome sequencing and annotation.</title>
        <authorList>
            <consortium name="The Broad Institute Genomics Platform"/>
            <consortium name="The Broad Institute Genome Sequencing Center for Infectious Disease"/>
            <person name="Wu L."/>
            <person name="Ma J."/>
        </authorList>
    </citation>
    <scope>NUCLEOTIDE SEQUENCE [LARGE SCALE GENOMIC DNA]</scope>
    <source>
        <strain evidence="8">WYCCWR 12678</strain>
    </source>
</reference>
<keyword evidence="4" id="KW-0862">Zinc</keyword>